<evidence type="ECO:0000313" key="2">
    <source>
        <dbReference type="Proteomes" id="UP000629098"/>
    </source>
</evidence>
<reference evidence="1" key="1">
    <citation type="submission" date="2020-09" db="EMBL/GenBank/DDBJ databases">
        <title>Iningainema tapete sp. nov. (Scytonemataceae, Cyanobacteria) from greenhouses in central Florida (USA) produces two types of nodularin with biosynthetic potential for microcystin-LR and anabaenopeptins.</title>
        <authorList>
            <person name="Berthold D.E."/>
            <person name="Lefler F.W."/>
            <person name="Huang I.-S."/>
            <person name="Abdulla H."/>
            <person name="Zimba P.V."/>
            <person name="Laughinghouse H.D. IV."/>
        </authorList>
    </citation>
    <scope>NUCLEOTIDE SEQUENCE</scope>
    <source>
        <strain evidence="1">BLCCT55</strain>
    </source>
</reference>
<dbReference type="AlphaFoldDB" id="A0A8J6XJB6"/>
<evidence type="ECO:0000313" key="1">
    <source>
        <dbReference type="EMBL" id="MBD2777054.1"/>
    </source>
</evidence>
<accession>A0A8J6XJB6</accession>
<keyword evidence="2" id="KW-1185">Reference proteome</keyword>
<dbReference type="EMBL" id="JACXAE010000104">
    <property type="protein sequence ID" value="MBD2777054.1"/>
    <property type="molecule type" value="Genomic_DNA"/>
</dbReference>
<dbReference type="RefSeq" id="WP_190836118.1">
    <property type="nucleotide sequence ID" value="NZ_CAWPPI010000104.1"/>
</dbReference>
<dbReference type="Proteomes" id="UP000629098">
    <property type="component" value="Unassembled WGS sequence"/>
</dbReference>
<sequence length="82" mass="9140">MNKPILEKIGTKSESGTHTPWYVAVHPHPLLKQKYSYLIAIYYVLERNPDPIADFDSCLFGCYGTPAQALDAGVEQVESESP</sequence>
<protein>
    <submittedName>
        <fullName evidence="1">Uncharacterized protein</fullName>
    </submittedName>
</protein>
<organism evidence="1 2">
    <name type="scientific">Iningainema tapete BLCC-T55</name>
    <dbReference type="NCBI Taxonomy" id="2748662"/>
    <lineage>
        <taxon>Bacteria</taxon>
        <taxon>Bacillati</taxon>
        <taxon>Cyanobacteriota</taxon>
        <taxon>Cyanophyceae</taxon>
        <taxon>Nostocales</taxon>
        <taxon>Scytonemataceae</taxon>
        <taxon>Iningainema tapete</taxon>
    </lineage>
</organism>
<gene>
    <name evidence="1" type="ORF">ICL16_34665</name>
</gene>
<proteinExistence type="predicted"/>
<comment type="caution">
    <text evidence="1">The sequence shown here is derived from an EMBL/GenBank/DDBJ whole genome shotgun (WGS) entry which is preliminary data.</text>
</comment>
<name>A0A8J6XJB6_9CYAN</name>